<dbReference type="CDD" id="cd16964">
    <property type="entry name" value="YqgF"/>
    <property type="match status" value="1"/>
</dbReference>
<keyword evidence="3 5" id="KW-0540">Nuclease</keyword>
<evidence type="ECO:0000313" key="9">
    <source>
        <dbReference type="Proteomes" id="UP000238650"/>
    </source>
</evidence>
<proteinExistence type="inferred from homology"/>
<comment type="function">
    <text evidence="5">Could be a nuclease involved in processing of the 5'-end of pre-16S rRNA.</text>
</comment>
<comment type="subcellular location">
    <subcellularLocation>
        <location evidence="5">Cytoplasm</location>
    </subcellularLocation>
</comment>
<sequence>MRRGTRLAVDVGKARIGVARCDPHGMLATPLETVQRDGGGATDLARILALAEEFEAIEVVVGLPLNLRGERTPSTDDAVRFAERLAARASAAPQGPAVRLVDERLSTVSAQGQLRQAGKNTKNSRSVIDQAAAVVILQHALDVERARGEAPGRAVEAATGPEEETRS</sequence>
<evidence type="ECO:0000256" key="5">
    <source>
        <dbReference type="HAMAP-Rule" id="MF_00651"/>
    </source>
</evidence>
<dbReference type="EMBL" id="MWZD01000013">
    <property type="protein sequence ID" value="PRI12223.1"/>
    <property type="molecule type" value="Genomic_DNA"/>
</dbReference>
<dbReference type="SUPFAM" id="SSF53098">
    <property type="entry name" value="Ribonuclease H-like"/>
    <property type="match status" value="1"/>
</dbReference>
<dbReference type="InterPro" id="IPR012337">
    <property type="entry name" value="RNaseH-like_sf"/>
</dbReference>
<accession>A0A2S9QRK6</accession>
<dbReference type="InterPro" id="IPR037027">
    <property type="entry name" value="YqgF/RNaseH-like_dom_sf"/>
</dbReference>
<dbReference type="GO" id="GO:0016788">
    <property type="term" value="F:hydrolase activity, acting on ester bonds"/>
    <property type="evidence" value="ECO:0007669"/>
    <property type="project" value="UniProtKB-UniRule"/>
</dbReference>
<dbReference type="Gene3D" id="3.30.420.140">
    <property type="entry name" value="YqgF/RNase H-like domain"/>
    <property type="match status" value="1"/>
</dbReference>
<keyword evidence="9" id="KW-1185">Reference proteome</keyword>
<evidence type="ECO:0000313" key="8">
    <source>
        <dbReference type="EMBL" id="PRI12223.1"/>
    </source>
</evidence>
<evidence type="ECO:0000259" key="7">
    <source>
        <dbReference type="SMART" id="SM00732"/>
    </source>
</evidence>
<dbReference type="PANTHER" id="PTHR33317">
    <property type="entry name" value="POLYNUCLEOTIDYL TRANSFERASE, RIBONUCLEASE H-LIKE SUPERFAMILY PROTEIN"/>
    <property type="match status" value="1"/>
</dbReference>
<dbReference type="InterPro" id="IPR006641">
    <property type="entry name" value="YqgF/RNaseH-like_dom"/>
</dbReference>
<feature type="domain" description="YqgF/RNase H-like" evidence="7">
    <location>
        <begin position="4"/>
        <end position="110"/>
    </location>
</feature>
<dbReference type="AlphaFoldDB" id="A0A2S9QRK6"/>
<evidence type="ECO:0000256" key="4">
    <source>
        <dbReference type="ARBA" id="ARBA00022801"/>
    </source>
</evidence>
<protein>
    <recommendedName>
        <fullName evidence="5">Putative pre-16S rRNA nuclease</fullName>
        <ecNumber evidence="5">3.1.-.-</ecNumber>
    </recommendedName>
</protein>
<dbReference type="GO" id="GO:0000967">
    <property type="term" value="P:rRNA 5'-end processing"/>
    <property type="evidence" value="ECO:0007669"/>
    <property type="project" value="UniProtKB-UniRule"/>
</dbReference>
<keyword evidence="2 5" id="KW-0690">Ribosome biogenesis</keyword>
<name>A0A2S9QRK6_9MICO</name>
<evidence type="ECO:0000256" key="6">
    <source>
        <dbReference type="SAM" id="MobiDB-lite"/>
    </source>
</evidence>
<dbReference type="SMART" id="SM00732">
    <property type="entry name" value="YqgFc"/>
    <property type="match status" value="1"/>
</dbReference>
<dbReference type="NCBIfam" id="TIGR00250">
    <property type="entry name" value="RNAse_H_YqgF"/>
    <property type="match status" value="1"/>
</dbReference>
<dbReference type="GO" id="GO:0004518">
    <property type="term" value="F:nuclease activity"/>
    <property type="evidence" value="ECO:0007669"/>
    <property type="project" value="UniProtKB-KW"/>
</dbReference>
<evidence type="ECO:0000256" key="2">
    <source>
        <dbReference type="ARBA" id="ARBA00022517"/>
    </source>
</evidence>
<keyword evidence="4 5" id="KW-0378">Hydrolase</keyword>
<reference evidence="8 9" key="1">
    <citation type="journal article" date="2017" name="New Microbes New Infect">
        <title>Genome sequence of 'Leucobacter massiliensis' sp. nov. isolated from human pharynx after travel to the 2014 Hajj.</title>
        <authorList>
            <person name="Leangapichart T."/>
            <person name="Gautret P."/>
            <person name="Nguyen T.T."/>
            <person name="Armstrong N."/>
            <person name="Rolain J.M."/>
        </authorList>
    </citation>
    <scope>NUCLEOTIDE SEQUENCE [LARGE SCALE GENOMIC DNA]</scope>
    <source>
        <strain evidence="8 9">122RC15</strain>
    </source>
</reference>
<keyword evidence="1 5" id="KW-0963">Cytoplasm</keyword>
<comment type="similarity">
    <text evidence="5">Belongs to the YqgF HJR family.</text>
</comment>
<dbReference type="EC" id="3.1.-.-" evidence="5"/>
<feature type="region of interest" description="Disordered" evidence="6">
    <location>
        <begin position="147"/>
        <end position="167"/>
    </location>
</feature>
<dbReference type="InterPro" id="IPR005227">
    <property type="entry name" value="YqgF"/>
</dbReference>
<gene>
    <name evidence="8" type="ORF">B4915_04000</name>
</gene>
<dbReference type="HAMAP" id="MF_00651">
    <property type="entry name" value="Nuclease_YqgF"/>
    <property type="match status" value="1"/>
</dbReference>
<dbReference type="Pfam" id="PF03652">
    <property type="entry name" value="RuvX"/>
    <property type="match status" value="1"/>
</dbReference>
<dbReference type="Proteomes" id="UP000238650">
    <property type="component" value="Unassembled WGS sequence"/>
</dbReference>
<dbReference type="PANTHER" id="PTHR33317:SF4">
    <property type="entry name" value="POLYNUCLEOTIDYL TRANSFERASE, RIBONUCLEASE H-LIKE SUPERFAMILY PROTEIN"/>
    <property type="match status" value="1"/>
</dbReference>
<evidence type="ECO:0000256" key="1">
    <source>
        <dbReference type="ARBA" id="ARBA00022490"/>
    </source>
</evidence>
<dbReference type="GO" id="GO:0005829">
    <property type="term" value="C:cytosol"/>
    <property type="evidence" value="ECO:0007669"/>
    <property type="project" value="TreeGrafter"/>
</dbReference>
<organism evidence="8 9">
    <name type="scientific">Leucobacter massiliensis</name>
    <dbReference type="NCBI Taxonomy" id="1686285"/>
    <lineage>
        <taxon>Bacteria</taxon>
        <taxon>Bacillati</taxon>
        <taxon>Actinomycetota</taxon>
        <taxon>Actinomycetes</taxon>
        <taxon>Micrococcales</taxon>
        <taxon>Microbacteriaceae</taxon>
        <taxon>Leucobacter</taxon>
    </lineage>
</organism>
<dbReference type="RefSeq" id="WP_105804531.1">
    <property type="nucleotide sequence ID" value="NZ_MWZD01000013.1"/>
</dbReference>
<evidence type="ECO:0000256" key="3">
    <source>
        <dbReference type="ARBA" id="ARBA00022722"/>
    </source>
</evidence>
<dbReference type="OrthoDB" id="9790539at2"/>
<comment type="caution">
    <text evidence="8">The sequence shown here is derived from an EMBL/GenBank/DDBJ whole genome shotgun (WGS) entry which is preliminary data.</text>
</comment>